<evidence type="ECO:0000256" key="1">
    <source>
        <dbReference type="SAM" id="SignalP"/>
    </source>
</evidence>
<keyword evidence="1" id="KW-0732">Signal</keyword>
<feature type="signal peptide" evidence="1">
    <location>
        <begin position="1"/>
        <end position="19"/>
    </location>
</feature>
<proteinExistence type="predicted"/>
<dbReference type="KEGG" id="ptan:CRYO30217_00064"/>
<keyword evidence="3" id="KW-1185">Reference proteome</keyword>
<sequence length="432" mass="48484">MKRLITMSLGAMLCASASAQLTVTQGGKEIKELKCDMEDVHLSFVLPSNYKSYEKIEVALRKNAPENNASDPNLYGVVWSSGYFDGKKTIEVDLVNESGGSDFYRGMLEFNLDDPCYDPMRSYTYLEDVFYINGAVHDGWEYQNGKQVKTYRWETIKEYKVKHSIGPVLDFYYGPDQKFTFDKIEEEEVELANYNGKTMLGKFKKAEKSTGNNAFDMSGAAPKPTSGEIKFVAEIVEASEYSIDECMKGVEFNLVRSSNESFVINGFAIPFDHQHTFNVEHVYLPVTPEGAQGGKKEEEPKSGGLSKLKKFAGQFTSSQKGGSLSKSENEELANKIAQNSNDYFNWSDAKLGNLSVKKLEIEVYEGSQVSSNDAWATYVKDDEVGKTRKLLIYIGQSGEDIFCVAMYKKDHEGLTPEETKFISNVESTFKVL</sequence>
<dbReference type="Proteomes" id="UP000683507">
    <property type="component" value="Chromosome"/>
</dbReference>
<organism evidence="2 3">
    <name type="scientific">Parvicella tangerina</name>
    <dbReference type="NCBI Taxonomy" id="2829795"/>
    <lineage>
        <taxon>Bacteria</taxon>
        <taxon>Pseudomonadati</taxon>
        <taxon>Bacteroidota</taxon>
        <taxon>Flavobacteriia</taxon>
        <taxon>Flavobacteriales</taxon>
        <taxon>Parvicellaceae</taxon>
        <taxon>Parvicella</taxon>
    </lineage>
</organism>
<dbReference type="RefSeq" id="WP_258540308.1">
    <property type="nucleotide sequence ID" value="NZ_OU015584.1"/>
</dbReference>
<accession>A0A916NPB5</accession>
<protein>
    <submittedName>
        <fullName evidence="2">Uncharacterized protein</fullName>
    </submittedName>
</protein>
<feature type="chain" id="PRO_5037091874" evidence="1">
    <location>
        <begin position="20"/>
        <end position="432"/>
    </location>
</feature>
<evidence type="ECO:0000313" key="3">
    <source>
        <dbReference type="Proteomes" id="UP000683507"/>
    </source>
</evidence>
<evidence type="ECO:0000313" key="2">
    <source>
        <dbReference type="EMBL" id="CAG5076320.1"/>
    </source>
</evidence>
<reference evidence="2" key="1">
    <citation type="submission" date="2021-04" db="EMBL/GenBank/DDBJ databases">
        <authorList>
            <person name="Rodrigo-Torres L."/>
            <person name="Arahal R. D."/>
            <person name="Lucena T."/>
        </authorList>
    </citation>
    <scope>NUCLEOTIDE SEQUENCE</scope>
    <source>
        <strain evidence="2">AS29M-1</strain>
    </source>
</reference>
<dbReference type="AlphaFoldDB" id="A0A916NPB5"/>
<name>A0A916NPB5_9FLAO</name>
<dbReference type="EMBL" id="OU015584">
    <property type="protein sequence ID" value="CAG5076320.1"/>
    <property type="molecule type" value="Genomic_DNA"/>
</dbReference>
<gene>
    <name evidence="2" type="ORF">CRYO30217_00064</name>
</gene>